<accession>A0A1Y6BI07</accession>
<reference evidence="1 2" key="1">
    <citation type="submission" date="2017-04" db="EMBL/GenBank/DDBJ databases">
        <authorList>
            <person name="Afonso C.L."/>
            <person name="Miller P.J."/>
            <person name="Scott M.A."/>
            <person name="Spackman E."/>
            <person name="Goraichik I."/>
            <person name="Dimitrov K.M."/>
            <person name="Suarez D.L."/>
            <person name="Swayne D.E."/>
        </authorList>
    </citation>
    <scope>NUCLEOTIDE SEQUENCE [LARGE SCALE GENOMIC DNA]</scope>
    <source>
        <strain evidence="1 2">USBA 355</strain>
    </source>
</reference>
<dbReference type="AlphaFoldDB" id="A0A1Y6BI07"/>
<keyword evidence="2" id="KW-1185">Reference proteome</keyword>
<organism evidence="1 2">
    <name type="scientific">Tistlia consotensis USBA 355</name>
    <dbReference type="NCBI Taxonomy" id="560819"/>
    <lineage>
        <taxon>Bacteria</taxon>
        <taxon>Pseudomonadati</taxon>
        <taxon>Pseudomonadota</taxon>
        <taxon>Alphaproteobacteria</taxon>
        <taxon>Rhodospirillales</taxon>
        <taxon>Rhodovibrionaceae</taxon>
        <taxon>Tistlia</taxon>
    </lineage>
</organism>
<evidence type="ECO:0000313" key="1">
    <source>
        <dbReference type="EMBL" id="SMF04710.1"/>
    </source>
</evidence>
<sequence>MLRGTGKGGKSLVGAVKVHYSKTRPLNEESAGYVSAIVQQYCTETMPDDGEAYAPYCFVIDLGSMRVYPGVKSTVQRMKDVEAECRNIAGLWPTIKENE</sequence>
<proteinExistence type="predicted"/>
<dbReference type="STRING" id="560819.SAMN05428998_103220"/>
<protein>
    <submittedName>
        <fullName evidence="1">Uncharacterized protein</fullName>
    </submittedName>
</protein>
<evidence type="ECO:0000313" key="2">
    <source>
        <dbReference type="Proteomes" id="UP000192917"/>
    </source>
</evidence>
<dbReference type="Proteomes" id="UP000192917">
    <property type="component" value="Unassembled WGS sequence"/>
</dbReference>
<dbReference type="EMBL" id="FWZX01000003">
    <property type="protein sequence ID" value="SMF04710.1"/>
    <property type="molecule type" value="Genomic_DNA"/>
</dbReference>
<gene>
    <name evidence="1" type="ORF">SAMN05428998_103220</name>
</gene>
<name>A0A1Y6BI07_9PROT</name>